<dbReference type="Pfam" id="PF12830">
    <property type="entry name" value="Nipped-B_C"/>
    <property type="match status" value="1"/>
</dbReference>
<dbReference type="PANTHER" id="PTHR21704:SF18">
    <property type="entry name" value="NIPPED-B-LIKE PROTEIN"/>
    <property type="match status" value="1"/>
</dbReference>
<feature type="compositionally biased region" description="Gly residues" evidence="11">
    <location>
        <begin position="1821"/>
        <end position="1835"/>
    </location>
</feature>
<comment type="subcellular location">
    <subcellularLocation>
        <location evidence="1 10">Nucleus</location>
    </subcellularLocation>
</comment>
<dbReference type="Gene3D" id="3.30.40.10">
    <property type="entry name" value="Zinc/RING finger domain, C3HC4 (zinc finger)"/>
    <property type="match status" value="1"/>
</dbReference>
<comment type="similarity">
    <text evidence="2 10">Belongs to the SCC2/Nipped-B family.</text>
</comment>
<gene>
    <name evidence="13" type="ORF">MP_TR7898_c1_g1_i1_g.23827</name>
</gene>
<dbReference type="FunFam" id="3.30.40.10:FF:001425">
    <property type="entry name" value="Sister chromatid cohesion protein SCC2"/>
    <property type="match status" value="1"/>
</dbReference>
<dbReference type="GO" id="GO:0010468">
    <property type="term" value="P:regulation of gene expression"/>
    <property type="evidence" value="ECO:0007669"/>
    <property type="project" value="InterPro"/>
</dbReference>
<dbReference type="PANTHER" id="PTHR21704">
    <property type="entry name" value="NIPPED-B-LIKE PROTEIN DELANGIN SCC2-RELATED"/>
    <property type="match status" value="1"/>
</dbReference>
<evidence type="ECO:0000256" key="2">
    <source>
        <dbReference type="ARBA" id="ARBA00009252"/>
    </source>
</evidence>
<feature type="domain" description="PHD-type" evidence="12">
    <location>
        <begin position="700"/>
        <end position="749"/>
    </location>
</feature>
<dbReference type="Gene3D" id="1.25.10.10">
    <property type="entry name" value="Leucine-rich Repeat Variant"/>
    <property type="match status" value="1"/>
</dbReference>
<evidence type="ECO:0000259" key="12">
    <source>
        <dbReference type="PROSITE" id="PS50016"/>
    </source>
</evidence>
<evidence type="ECO:0000256" key="6">
    <source>
        <dbReference type="ARBA" id="ARBA00022833"/>
    </source>
</evidence>
<keyword evidence="7 10" id="KW-0539">Nucleus</keyword>
<dbReference type="PROSITE" id="PS50016">
    <property type="entry name" value="ZF_PHD_2"/>
    <property type="match status" value="1"/>
</dbReference>
<dbReference type="InterPro" id="IPR033031">
    <property type="entry name" value="Scc2/Nipped-B"/>
</dbReference>
<feature type="region of interest" description="Disordered" evidence="11">
    <location>
        <begin position="130"/>
        <end position="152"/>
    </location>
</feature>
<feature type="compositionally biased region" description="Basic residues" evidence="11">
    <location>
        <begin position="413"/>
        <end position="425"/>
    </location>
</feature>
<dbReference type="PROSITE" id="PS01359">
    <property type="entry name" value="ZF_PHD_1"/>
    <property type="match status" value="1"/>
</dbReference>
<dbReference type="FunFam" id="1.25.10.10:FF:000999">
    <property type="entry name" value="Sister chromatid cohesion protein"/>
    <property type="match status" value="1"/>
</dbReference>
<keyword evidence="5 9" id="KW-0863">Zinc-finger</keyword>
<dbReference type="InterPro" id="IPR016024">
    <property type="entry name" value="ARM-type_fold"/>
</dbReference>
<dbReference type="GO" id="GO:0003682">
    <property type="term" value="F:chromatin binding"/>
    <property type="evidence" value="ECO:0007669"/>
    <property type="project" value="TreeGrafter"/>
</dbReference>
<dbReference type="InterPro" id="IPR011989">
    <property type="entry name" value="ARM-like"/>
</dbReference>
<evidence type="ECO:0000313" key="13">
    <source>
        <dbReference type="EMBL" id="JAU90853.1"/>
    </source>
</evidence>
<dbReference type="GO" id="GO:1990414">
    <property type="term" value="P:replication-born double-strand break repair via sister chromatid exchange"/>
    <property type="evidence" value="ECO:0007669"/>
    <property type="project" value="TreeGrafter"/>
</dbReference>
<dbReference type="GO" id="GO:0090694">
    <property type="term" value="C:Scc2-Scc4 cohesin loading complex"/>
    <property type="evidence" value="ECO:0007669"/>
    <property type="project" value="TreeGrafter"/>
</dbReference>
<dbReference type="GO" id="GO:0061775">
    <property type="term" value="F:cohesin loader activity"/>
    <property type="evidence" value="ECO:0007669"/>
    <property type="project" value="InterPro"/>
</dbReference>
<dbReference type="SUPFAM" id="SSF48371">
    <property type="entry name" value="ARM repeat"/>
    <property type="match status" value="1"/>
</dbReference>
<evidence type="ECO:0000256" key="11">
    <source>
        <dbReference type="SAM" id="MobiDB-lite"/>
    </source>
</evidence>
<feature type="compositionally biased region" description="Polar residues" evidence="11">
    <location>
        <begin position="1841"/>
        <end position="1850"/>
    </location>
</feature>
<keyword evidence="4 10" id="KW-0677">Repeat</keyword>
<evidence type="ECO:0000256" key="5">
    <source>
        <dbReference type="ARBA" id="ARBA00022771"/>
    </source>
</evidence>
<evidence type="ECO:0000256" key="9">
    <source>
        <dbReference type="PROSITE-ProRule" id="PRU00146"/>
    </source>
</evidence>
<dbReference type="InterPro" id="IPR024986">
    <property type="entry name" value="Nipped-B_C"/>
</dbReference>
<dbReference type="GO" id="GO:0140588">
    <property type="term" value="P:chromatin looping"/>
    <property type="evidence" value="ECO:0007669"/>
    <property type="project" value="InterPro"/>
</dbReference>
<name>A0A1J3JET5_NOCCA</name>
<feature type="compositionally biased region" description="Polar residues" evidence="11">
    <location>
        <begin position="139"/>
        <end position="149"/>
    </location>
</feature>
<sequence>MSNPSSSGWGSSSTSSLTQFGIGLANTVQSEVAPHLPLPSLPIFCGASEPGEFKLFDEVQQGSGNRSLNRNEILSQSSRIANLLEATDVSYLDLRNEAKALNCSSEEPFQLYDQVLRCNPRAFEYVTPGPTCDPVCTNEEPQPRTSETSVPVKIQRQEDHHLARSIQPEPVKRVLRSNNVEDHSWQPEPLTNQSPRDDIATHDSRDETITINESSASKNSKGKKKRKDDVSSIQPDPSVLQESTIQSFCEMLEDFCSRAEVPGDDRDDAEWSSVPVDEVRVLVNELMTIRSKMLLHMVPVDILSRLLHTLDHQIHRAEGLSINSEHSDSDSVLLVLGALESIHASLAVMANSDMPKQLYKEEVIERILEFSRHQMMAVMSAYDPSYRTASKPADNVAFEGDDDDPDPDLGSASKRRRTGKSSKVKKSTMNRISGAVNTALQKLCTILGLLKDLLLVERLSDSCILQLLKTSITTFLVENIQLLQLKAISLIGGIYNSYTQHRTYVIDELSQLLWKLPSSKRALRAYLLPDEEQKQIQMVTALLIQLVHNSTSLPETLRKASSGNSTLETPVDDGYLIKCHEAATETSCLFWTRVLERFASLKAQDATEIKVLIENLVADLLTALNLPEYPSVSPILEVLCVILLHNAGLKSKDVSARTMAIEILGTIAARLKQDAVLCSEDRFWMLLESESENKVDQVGTKDCALCLGKRAGNLLVCQICQRRFHGECLGLKELDIPSRNWHCPFCICKRQLLVLQSYCKTDTKSTGKLEPEEDLNKITQTEVVQQMLLNYLQDAGSADDVHTFICWFYLCLWYKDVPKSQKKFNYYIARLKAKSIIRNSGATTSFLTRDAIKKINLALGLNSSFSRGFDKILHMLLASLRENSPIIRAKALRAVGIIVEADPEVLCDKRVQVAVEGRFCDSAISVREAALELVGRYIASHPDVGLKYFEKVAERIKDTGVSVRKRAIKIIRDMCTSNPNFSEFTSACAEILSRISDDESSIQDLVCKTFYEFWFEEPSGHHTQFASDASSIPLEVEKKTKQMVGLLRRTPNHQLLVTIIKRALALDFFPQATKAAGINPVALASVRRRCELMCKCLLEKILQVEEMSREEGEVQVLPYVLLLHAFCQVDPGLCTPASDPTKFVITLQPYLKSQVDSRIGAQLLESIIFIIDSVLPLIRKLPLSVTEDLEQDLKHMIVRHSFLTVVHACVRCLCSVSKLAGQGVSVVEHLLQFFFKRLEAQGSDNNQIAGRSLFCLGLLIRHGNSLIRTSDGRNFNLSGCLNVFKRHLRMEDFALKVRSLQALGFILIARPEYMLEEDIGKIIESTLSDEANGRMKMQALQNMYEYLLDAEKQLASDKAGDSTVDPIEQGGHTVPVAAGAGDTNICGGIVQLYWDKILGRCLDFDDQIRQTALKIVEVVLRQGLVHPITCVPYLIALETDPLEANQKLAHHLLMNMHEKYPAFFESRLGDGLQMSFNFMQSISQVTSEPNQNPQQKGSTNTPVKNDHTSTLTQARLGVSRIYKLIRGNRISRNKFMTSIVRKFDNPTWSGSVISFLMYCTETLALLPFTSPDEPLYLVYSINRVIQIRAGALESNLKALLHKDSSKTQQGNGTYQQDLIPGHMHMMDLNTRIQEEPTHWNSYGHPNPIDLNGAVYQDPRDQFTSYQTQNVEANVHKITSSDPPELSTDDLQKIQVDCLAAMALQLLLRLKRYLKVTYSLNDDRCQAYSPTEPLKPGDPLSRQNVAFDLSETRTDLPSTYQDLVQRYQEFKNAMREDTLDYTIYSANVKRKRPTPRKSSRSAKKAVAYNEDDDEEDDDDRGWNGGRGRGGGGGGGMSARRLNYSTRSSNRR</sequence>
<feature type="region of interest" description="Disordered" evidence="11">
    <location>
        <begin position="1485"/>
        <end position="1509"/>
    </location>
</feature>
<reference evidence="13" key="1">
    <citation type="submission" date="2016-07" db="EMBL/GenBank/DDBJ databases">
        <title>De novo transcriptome assembly of four accessions of the metal hyperaccumulator plant Noccaea caerulescens.</title>
        <authorList>
            <person name="Blande D."/>
            <person name="Halimaa P."/>
            <person name="Tervahauta A.I."/>
            <person name="Aarts M.G."/>
            <person name="Karenlampi S.O."/>
        </authorList>
    </citation>
    <scope>NUCLEOTIDE SEQUENCE</scope>
</reference>
<evidence type="ECO:0000256" key="10">
    <source>
        <dbReference type="RuleBase" id="RU364107"/>
    </source>
</evidence>
<dbReference type="InterPro" id="IPR001965">
    <property type="entry name" value="Znf_PHD"/>
</dbReference>
<dbReference type="GO" id="GO:0008270">
    <property type="term" value="F:zinc ion binding"/>
    <property type="evidence" value="ECO:0007669"/>
    <property type="project" value="UniProtKB-KW"/>
</dbReference>
<feature type="region of interest" description="Disordered" evidence="11">
    <location>
        <begin position="178"/>
        <end position="239"/>
    </location>
</feature>
<dbReference type="SUPFAM" id="SSF57903">
    <property type="entry name" value="FYVE/PHD zinc finger"/>
    <property type="match status" value="1"/>
</dbReference>
<keyword evidence="8 10" id="KW-0131">Cell cycle</keyword>
<keyword evidence="6" id="KW-0862">Zinc</keyword>
<dbReference type="InterPro" id="IPR011011">
    <property type="entry name" value="Znf_FYVE_PHD"/>
</dbReference>
<dbReference type="CDD" id="cd23958">
    <property type="entry name" value="SCC2"/>
    <property type="match status" value="1"/>
</dbReference>
<dbReference type="Pfam" id="PF00628">
    <property type="entry name" value="PHD"/>
    <property type="match status" value="1"/>
</dbReference>
<evidence type="ECO:0000256" key="8">
    <source>
        <dbReference type="ARBA" id="ARBA00023306"/>
    </source>
</evidence>
<evidence type="ECO:0000256" key="7">
    <source>
        <dbReference type="ARBA" id="ARBA00023242"/>
    </source>
</evidence>
<dbReference type="SMART" id="SM00249">
    <property type="entry name" value="PHD"/>
    <property type="match status" value="1"/>
</dbReference>
<evidence type="ECO:0000256" key="3">
    <source>
        <dbReference type="ARBA" id="ARBA00022723"/>
    </source>
</evidence>
<keyword evidence="3" id="KW-0479">Metal-binding</keyword>
<evidence type="ECO:0000256" key="1">
    <source>
        <dbReference type="ARBA" id="ARBA00004123"/>
    </source>
</evidence>
<feature type="region of interest" description="Disordered" evidence="11">
    <location>
        <begin position="393"/>
        <end position="425"/>
    </location>
</feature>
<dbReference type="InterPro" id="IPR019787">
    <property type="entry name" value="Znf_PHD-finger"/>
</dbReference>
<dbReference type="EMBL" id="GEVM01015085">
    <property type="protein sequence ID" value="JAU90853.1"/>
    <property type="molecule type" value="Transcribed_RNA"/>
</dbReference>
<organism evidence="13">
    <name type="scientific">Noccaea caerulescens</name>
    <name type="common">Alpine penny-cress</name>
    <name type="synonym">Thlaspi caerulescens</name>
    <dbReference type="NCBI Taxonomy" id="107243"/>
    <lineage>
        <taxon>Eukaryota</taxon>
        <taxon>Viridiplantae</taxon>
        <taxon>Streptophyta</taxon>
        <taxon>Embryophyta</taxon>
        <taxon>Tracheophyta</taxon>
        <taxon>Spermatophyta</taxon>
        <taxon>Magnoliopsida</taxon>
        <taxon>eudicotyledons</taxon>
        <taxon>Gunneridae</taxon>
        <taxon>Pentapetalae</taxon>
        <taxon>rosids</taxon>
        <taxon>malvids</taxon>
        <taxon>Brassicales</taxon>
        <taxon>Brassicaceae</taxon>
        <taxon>Coluteocarpeae</taxon>
        <taxon>Noccaea</taxon>
    </lineage>
</organism>
<accession>A0A1J3JET5</accession>
<feature type="compositionally biased region" description="Basic and acidic residues" evidence="11">
    <location>
        <begin position="195"/>
        <end position="208"/>
    </location>
</feature>
<dbReference type="InterPro" id="IPR026003">
    <property type="entry name" value="Cohesin_HEAT"/>
</dbReference>
<dbReference type="InterPro" id="IPR019786">
    <property type="entry name" value="Zinc_finger_PHD-type_CS"/>
</dbReference>
<feature type="region of interest" description="Disordered" evidence="11">
    <location>
        <begin position="1788"/>
        <end position="1850"/>
    </location>
</feature>
<evidence type="ECO:0000256" key="4">
    <source>
        <dbReference type="ARBA" id="ARBA00022737"/>
    </source>
</evidence>
<dbReference type="InterPro" id="IPR013083">
    <property type="entry name" value="Znf_RING/FYVE/PHD"/>
</dbReference>
<dbReference type="Pfam" id="PF12765">
    <property type="entry name" value="Cohesin_HEAT"/>
    <property type="match status" value="1"/>
</dbReference>
<protein>
    <recommendedName>
        <fullName evidence="10">Sister chromatid cohesion protein</fullName>
    </recommendedName>
</protein>
<proteinExistence type="inferred from homology"/>
<feature type="compositionally biased region" description="Acidic residues" evidence="11">
    <location>
        <begin position="1808"/>
        <end position="1818"/>
    </location>
</feature>
<dbReference type="GO" id="GO:0034087">
    <property type="term" value="P:establishment of mitotic sister chromatid cohesion"/>
    <property type="evidence" value="ECO:0007669"/>
    <property type="project" value="TreeGrafter"/>
</dbReference>
<dbReference type="GO" id="GO:0071169">
    <property type="term" value="P:establishment of protein localization to chromatin"/>
    <property type="evidence" value="ECO:0007669"/>
    <property type="project" value="TreeGrafter"/>
</dbReference>
<feature type="compositionally biased region" description="Basic residues" evidence="11">
    <location>
        <begin position="1788"/>
        <end position="1802"/>
    </location>
</feature>